<evidence type="ECO:0000313" key="2">
    <source>
        <dbReference type="Proteomes" id="UP000887116"/>
    </source>
</evidence>
<gene>
    <name evidence="1" type="ORF">TNCT_321781</name>
</gene>
<name>A0A8X6GU97_TRICU</name>
<accession>A0A8X6GU97</accession>
<proteinExistence type="predicted"/>
<dbReference type="Proteomes" id="UP000887116">
    <property type="component" value="Unassembled WGS sequence"/>
</dbReference>
<sequence>MSKNTVAITFPAEGWTLAFFGCGDEVCSHSIYVLFVSSGNWRIHVLSAAMIHYRNSLSPAEYRFKNASEDWKRCPL</sequence>
<reference evidence="1" key="1">
    <citation type="submission" date="2020-07" db="EMBL/GenBank/DDBJ databases">
        <title>Multicomponent nature underlies the extraordinary mechanical properties of spider dragline silk.</title>
        <authorList>
            <person name="Kono N."/>
            <person name="Nakamura H."/>
            <person name="Mori M."/>
            <person name="Yoshida Y."/>
            <person name="Ohtoshi R."/>
            <person name="Malay A.D."/>
            <person name="Moran D.A.P."/>
            <person name="Tomita M."/>
            <person name="Numata K."/>
            <person name="Arakawa K."/>
        </authorList>
    </citation>
    <scope>NUCLEOTIDE SEQUENCE</scope>
</reference>
<dbReference type="EMBL" id="BMAO01026552">
    <property type="protein sequence ID" value="GFR10593.1"/>
    <property type="molecule type" value="Genomic_DNA"/>
</dbReference>
<dbReference type="AlphaFoldDB" id="A0A8X6GU97"/>
<keyword evidence="2" id="KW-1185">Reference proteome</keyword>
<evidence type="ECO:0000313" key="1">
    <source>
        <dbReference type="EMBL" id="GFR10593.1"/>
    </source>
</evidence>
<comment type="caution">
    <text evidence="1">The sequence shown here is derived from an EMBL/GenBank/DDBJ whole genome shotgun (WGS) entry which is preliminary data.</text>
</comment>
<organism evidence="1 2">
    <name type="scientific">Trichonephila clavata</name>
    <name type="common">Joro spider</name>
    <name type="synonym">Nephila clavata</name>
    <dbReference type="NCBI Taxonomy" id="2740835"/>
    <lineage>
        <taxon>Eukaryota</taxon>
        <taxon>Metazoa</taxon>
        <taxon>Ecdysozoa</taxon>
        <taxon>Arthropoda</taxon>
        <taxon>Chelicerata</taxon>
        <taxon>Arachnida</taxon>
        <taxon>Araneae</taxon>
        <taxon>Araneomorphae</taxon>
        <taxon>Entelegynae</taxon>
        <taxon>Araneoidea</taxon>
        <taxon>Nephilidae</taxon>
        <taxon>Trichonephila</taxon>
    </lineage>
</organism>
<protein>
    <submittedName>
        <fullName evidence="1">Uncharacterized protein</fullName>
    </submittedName>
</protein>